<sequence length="234" mass="27366">MAWLLEQGTAPGVIPNGSMIMSVRHPSLNIRVIDSLNFLPMALPKLPGCFGLTKLKKGYFPHLFNSRENQSYVGPLPETQYYSPDSMSTSARQTFLAWHEAHKGDVFNFQAEMLAYCRYIFLSFILIYLIFCFIPIFYMYFVFLTFFLLIDRTWTFFVAAVWNFERSFWMWRVWIHSSKSLNRSYFCLFRYVTIASACMATYQSGHIQPDTIAMVPTHGYVNSTNYSPDSIRWL</sequence>
<dbReference type="Gene3D" id="3.30.420.10">
    <property type="entry name" value="Ribonuclease H-like superfamily/Ribonuclease H"/>
    <property type="match status" value="1"/>
</dbReference>
<protein>
    <submittedName>
        <fullName evidence="2">Uncharacterized protein</fullName>
    </submittedName>
</protein>
<dbReference type="OMA" id="SIFREEM"/>
<dbReference type="OrthoDB" id="5871067at2759"/>
<dbReference type="InterPro" id="IPR036397">
    <property type="entry name" value="RNaseH_sf"/>
</dbReference>
<dbReference type="EMBL" id="KL814037">
    <property type="protein sequence ID" value="KFM83192.1"/>
    <property type="molecule type" value="Genomic_DNA"/>
</dbReference>
<dbReference type="AlphaFoldDB" id="A0A087V0Q3"/>
<dbReference type="SUPFAM" id="SSF53098">
    <property type="entry name" value="Ribonuclease H-like"/>
    <property type="match status" value="1"/>
</dbReference>
<feature type="transmembrane region" description="Helical" evidence="1">
    <location>
        <begin position="119"/>
        <end position="140"/>
    </location>
</feature>
<evidence type="ECO:0000256" key="1">
    <source>
        <dbReference type="SAM" id="Phobius"/>
    </source>
</evidence>
<accession>A0A087V0Q3</accession>
<dbReference type="PANTHER" id="PTHR33568:SF3">
    <property type="entry name" value="DNA-DIRECTED DNA POLYMERASE"/>
    <property type="match status" value="1"/>
</dbReference>
<keyword evidence="1" id="KW-0812">Transmembrane</keyword>
<dbReference type="InterPro" id="IPR012337">
    <property type="entry name" value="RNaseH-like_sf"/>
</dbReference>
<feature type="non-terminal residue" evidence="2">
    <location>
        <position position="234"/>
    </location>
</feature>
<organism evidence="2 3">
    <name type="scientific">Stegodyphus mimosarum</name>
    <name type="common">African social velvet spider</name>
    <dbReference type="NCBI Taxonomy" id="407821"/>
    <lineage>
        <taxon>Eukaryota</taxon>
        <taxon>Metazoa</taxon>
        <taxon>Ecdysozoa</taxon>
        <taxon>Arthropoda</taxon>
        <taxon>Chelicerata</taxon>
        <taxon>Arachnida</taxon>
        <taxon>Araneae</taxon>
        <taxon>Araneomorphae</taxon>
        <taxon>Entelegynae</taxon>
        <taxon>Eresoidea</taxon>
        <taxon>Eresidae</taxon>
        <taxon>Stegodyphus</taxon>
    </lineage>
</organism>
<keyword evidence="1" id="KW-1133">Transmembrane helix</keyword>
<dbReference type="Proteomes" id="UP000054359">
    <property type="component" value="Unassembled WGS sequence"/>
</dbReference>
<dbReference type="GO" id="GO:0003676">
    <property type="term" value="F:nucleic acid binding"/>
    <property type="evidence" value="ECO:0007669"/>
    <property type="project" value="InterPro"/>
</dbReference>
<name>A0A087V0Q3_STEMI</name>
<evidence type="ECO:0000313" key="3">
    <source>
        <dbReference type="Proteomes" id="UP000054359"/>
    </source>
</evidence>
<reference evidence="2 3" key="1">
    <citation type="submission" date="2013-11" db="EMBL/GenBank/DDBJ databases">
        <title>Genome sequencing of Stegodyphus mimosarum.</title>
        <authorList>
            <person name="Bechsgaard J."/>
        </authorList>
    </citation>
    <scope>NUCLEOTIDE SEQUENCE [LARGE SCALE GENOMIC DNA]</scope>
</reference>
<evidence type="ECO:0000313" key="2">
    <source>
        <dbReference type="EMBL" id="KFM83192.1"/>
    </source>
</evidence>
<gene>
    <name evidence="2" type="ORF">X975_12725</name>
</gene>
<proteinExistence type="predicted"/>
<keyword evidence="3" id="KW-1185">Reference proteome</keyword>
<keyword evidence="1" id="KW-0472">Membrane</keyword>
<dbReference type="PANTHER" id="PTHR33568">
    <property type="entry name" value="DNA POLYMERASE"/>
    <property type="match status" value="1"/>
</dbReference>